<gene>
    <name evidence="1" type="ordered locus">LILAB_10990</name>
</gene>
<dbReference type="SMART" id="SM00135">
    <property type="entry name" value="LY"/>
    <property type="match status" value="6"/>
</dbReference>
<dbReference type="HOGENOM" id="CLU_319785_0_0_7"/>
<reference evidence="1 2" key="1">
    <citation type="journal article" date="2011" name="J. Bacteriol.">
        <title>Genome sequence of the halotolerant marine bacterium Myxococcus fulvus HW-1.</title>
        <authorList>
            <person name="Li Z.F."/>
            <person name="Li X."/>
            <person name="Liu H."/>
            <person name="Liu X."/>
            <person name="Han K."/>
            <person name="Wu Z.H."/>
            <person name="Hu W."/>
            <person name="Li F.F."/>
            <person name="Li Y.Z."/>
        </authorList>
    </citation>
    <scope>NUCLEOTIDE SEQUENCE [LARGE SCALE GENOMIC DNA]</scope>
    <source>
        <strain evidence="2">ATCC BAA-855 / HW-1</strain>
    </source>
</reference>
<evidence type="ECO:0008006" key="3">
    <source>
        <dbReference type="Google" id="ProtNLM"/>
    </source>
</evidence>
<dbReference type="InterPro" id="IPR011042">
    <property type="entry name" value="6-blade_b-propeller_TolB-like"/>
</dbReference>
<name>F8CNU2_MYXFH</name>
<dbReference type="Proteomes" id="UP000000488">
    <property type="component" value="Chromosome"/>
</dbReference>
<dbReference type="SUPFAM" id="SSF75011">
    <property type="entry name" value="3-carboxy-cis,cis-mucoante lactonizing enzyme"/>
    <property type="match status" value="1"/>
</dbReference>
<dbReference type="InterPro" id="IPR000033">
    <property type="entry name" value="LDLR_classB_rpt"/>
</dbReference>
<dbReference type="GO" id="GO:0060070">
    <property type="term" value="P:canonical Wnt signaling pathway"/>
    <property type="evidence" value="ECO:0007669"/>
    <property type="project" value="TreeGrafter"/>
</dbReference>
<dbReference type="AlphaFoldDB" id="F8CNU2"/>
<dbReference type="GO" id="GO:0017147">
    <property type="term" value="F:Wnt-protein binding"/>
    <property type="evidence" value="ECO:0007669"/>
    <property type="project" value="TreeGrafter"/>
</dbReference>
<dbReference type="SUPFAM" id="SSF63829">
    <property type="entry name" value="Calcium-dependent phosphotriesterase"/>
    <property type="match status" value="1"/>
</dbReference>
<dbReference type="PANTHER" id="PTHR46513:SF13">
    <property type="entry name" value="EGF-LIKE DOMAIN-CONTAINING PROTEIN"/>
    <property type="match status" value="1"/>
</dbReference>
<dbReference type="PROSITE" id="PS51120">
    <property type="entry name" value="LDLRB"/>
    <property type="match status" value="1"/>
</dbReference>
<proteinExistence type="predicted"/>
<dbReference type="SUPFAM" id="SSF56219">
    <property type="entry name" value="DNase I-like"/>
    <property type="match status" value="1"/>
</dbReference>
<dbReference type="eggNOG" id="COG2133">
    <property type="taxonomic scope" value="Bacteria"/>
</dbReference>
<dbReference type="PANTHER" id="PTHR46513">
    <property type="entry name" value="VITELLOGENIN RECEPTOR-LIKE PROTEIN-RELATED-RELATED"/>
    <property type="match status" value="1"/>
</dbReference>
<protein>
    <recommendedName>
        <fullName evidence="3">Endonuclease/exonuclease/phosphatase domain-containing protein</fullName>
    </recommendedName>
</protein>
<accession>F8CNU2</accession>
<dbReference type="InterPro" id="IPR036691">
    <property type="entry name" value="Endo/exonu/phosph_ase_sf"/>
</dbReference>
<sequence>MPVRILSWNIFNFAKSLWSKAEETTRVLELLHPAGNDPAYDVFVIIEPVCKRAPVGDVAEGSGPDGMVQLLAKLRARHNGRFWRAITPLCIYAKQRKGKGEAVCVLYNSRTVAFVGPDTRVPGGDEWETLTAREGTLHWVDQTTLPHSLVEGELHQGRGTVASFGIDPKSSCIEPATPHLYWMDHRAQGLSRCDLDGANVTQVLSCLSARSPSQCVPAPGVGEVYWVDASTHAIWSTAAPSGASTLRVAGAAAGQPVDLRVAGGQLFWIEGASGSIRRADLDGQNVTDVVSAMGAGGPRDLTVIGGNLAWVATATQSIRALNVVSMAVQDLVLTAVAGTPRSLGAHLHMLYWVDGASGEIRGYDVSSSTAATVVATAGGPAGLLVAPSGLYWDDGNDIHRANLDGSHPGSIIAVGGAPQGLHEGNGVLYWVNPSNDIYRANPDGTGQALCVAAADAGQPRWLGTDNARLYWVDAGTARTVRHANLDGSHPDALPAVGGALCAHSTNGLFWVDGMTGAIWSSALDGTGAALRVSAADAGAPVALAVSDTDLYWADASRQELRIAPLATYVVATCVASVDAGQPTSLAVSNRSDKLYWVDGATHTIRQAELDGSTPEDFVEAAAAGQPTCLTVGHDHDFVSWVDSASNELRWTPTGDGDAVQVLVAGAQAGMPGPHRVAPGDSYDPQLLTNVLGGALNWRILNERESCPFLVQFKDLSSGNLFNLVAQHAPSPTYGGTNLNRKARDGVSELLTQDVFDGTDPVTRIVYVGDLNLCGVPNPTTAPECTNDDADGHALDRGVLQSFTNAPVSMTLVQSAVRSSLKKGRAVWDQYREHAYDNIIAKGHVAAANAHVIDLVAGVLADYRVTKGLGPTDPIADNIFNSKSIFLKIRLGKSSGISDHLPVTADFTY</sequence>
<evidence type="ECO:0000313" key="1">
    <source>
        <dbReference type="EMBL" id="AEI64109.1"/>
    </source>
</evidence>
<dbReference type="Gene3D" id="2.120.10.30">
    <property type="entry name" value="TolB, C-terminal domain"/>
    <property type="match status" value="3"/>
</dbReference>
<dbReference type="GO" id="GO:0005886">
    <property type="term" value="C:plasma membrane"/>
    <property type="evidence" value="ECO:0007669"/>
    <property type="project" value="TreeGrafter"/>
</dbReference>
<dbReference type="KEGG" id="mfu:LILAB_10990"/>
<dbReference type="STRING" id="483219.LILAB_10990"/>
<evidence type="ECO:0000313" key="2">
    <source>
        <dbReference type="Proteomes" id="UP000000488"/>
    </source>
</evidence>
<dbReference type="InterPro" id="IPR050778">
    <property type="entry name" value="Cueball_EGF_LRP_Nidogen"/>
</dbReference>
<organism evidence="1 2">
    <name type="scientific">Myxococcus fulvus (strain ATCC BAA-855 / HW-1)</name>
    <dbReference type="NCBI Taxonomy" id="483219"/>
    <lineage>
        <taxon>Bacteria</taxon>
        <taxon>Pseudomonadati</taxon>
        <taxon>Myxococcota</taxon>
        <taxon>Myxococcia</taxon>
        <taxon>Myxococcales</taxon>
        <taxon>Cystobacterineae</taxon>
        <taxon>Myxococcaceae</taxon>
        <taxon>Myxococcus</taxon>
    </lineage>
</organism>
<dbReference type="EMBL" id="CP002830">
    <property type="protein sequence ID" value="AEI64109.1"/>
    <property type="molecule type" value="Genomic_DNA"/>
</dbReference>
<dbReference type="GO" id="GO:0042813">
    <property type="term" value="F:Wnt receptor activity"/>
    <property type="evidence" value="ECO:0007669"/>
    <property type="project" value="TreeGrafter"/>
</dbReference>